<dbReference type="AlphaFoldDB" id="A0A246I6J0"/>
<proteinExistence type="predicted"/>
<evidence type="ECO:0000313" key="2">
    <source>
        <dbReference type="Proteomes" id="UP000197090"/>
    </source>
</evidence>
<dbReference type="Proteomes" id="UP000197090">
    <property type="component" value="Unassembled WGS sequence"/>
</dbReference>
<dbReference type="EMBL" id="NIVX01000077">
    <property type="protein sequence ID" value="OWQ73645.1"/>
    <property type="molecule type" value="Genomic_DNA"/>
</dbReference>
<protein>
    <submittedName>
        <fullName evidence="1">Uncharacterized protein</fullName>
    </submittedName>
</protein>
<gene>
    <name evidence="1" type="ORF">CEE63_12000</name>
</gene>
<name>A0A246I6J0_STEMA</name>
<dbReference type="RefSeq" id="WP_088497166.1">
    <property type="nucleotide sequence ID" value="NZ_JAJNEH010000041.1"/>
</dbReference>
<sequence length="228" mass="24634">MLAGRALSAKSHLDTQTGWVIALSEPYSALLRLQLRHEDLSRWLAAPLPSPSRWSDWRCIAGPWRLRNGECLASSSDEALDELLIDCQALLARHPDNRAALKAFLASAQAENIQVAAYDRTGTHFVAGSLTYSESLYDLIAFLAVARGAADFLKAGDHGVALVHDYLWAEEGGRETVAAIALAGQGESGFLSSTDLDTAAAPFDALVDAMLEAEDDPAFQPRNQLDQL</sequence>
<organism evidence="1 2">
    <name type="scientific">Stenotrophomonas maltophilia</name>
    <name type="common">Pseudomonas maltophilia</name>
    <name type="synonym">Xanthomonas maltophilia</name>
    <dbReference type="NCBI Taxonomy" id="40324"/>
    <lineage>
        <taxon>Bacteria</taxon>
        <taxon>Pseudomonadati</taxon>
        <taxon>Pseudomonadota</taxon>
        <taxon>Gammaproteobacteria</taxon>
        <taxon>Lysobacterales</taxon>
        <taxon>Lysobacteraceae</taxon>
        <taxon>Stenotrophomonas</taxon>
        <taxon>Stenotrophomonas maltophilia group</taxon>
    </lineage>
</organism>
<comment type="caution">
    <text evidence="1">The sequence shown here is derived from an EMBL/GenBank/DDBJ whole genome shotgun (WGS) entry which is preliminary data.</text>
</comment>
<reference evidence="1 2" key="1">
    <citation type="submission" date="2017-06" db="EMBL/GenBank/DDBJ databases">
        <authorList>
            <person name="Kim H.J."/>
            <person name="Triplett B.A."/>
        </authorList>
    </citation>
    <scope>NUCLEOTIDE SEQUENCE [LARGE SCALE GENOMIC DNA]</scope>
    <source>
        <strain evidence="1 2">594</strain>
    </source>
</reference>
<evidence type="ECO:0000313" key="1">
    <source>
        <dbReference type="EMBL" id="OWQ73645.1"/>
    </source>
</evidence>
<accession>A0A246I6J0</accession>